<proteinExistence type="predicted"/>
<dbReference type="RefSeq" id="WP_183940510.1">
    <property type="nucleotide sequence ID" value="NZ_JACHBI010000018.1"/>
</dbReference>
<dbReference type="GO" id="GO:0016787">
    <property type="term" value="F:hydrolase activity"/>
    <property type="evidence" value="ECO:0007669"/>
    <property type="project" value="UniProtKB-KW"/>
</dbReference>
<dbReference type="AlphaFoldDB" id="A0A7W8XXM4"/>
<evidence type="ECO:0000313" key="3">
    <source>
        <dbReference type="Proteomes" id="UP000549882"/>
    </source>
</evidence>
<dbReference type="InterPro" id="IPR036866">
    <property type="entry name" value="RibonucZ/Hydroxyglut_hydro"/>
</dbReference>
<comment type="caution">
    <text evidence="2">The sequence shown here is derived from an EMBL/GenBank/DDBJ whole genome shotgun (WGS) entry which is preliminary data.</text>
</comment>
<dbReference type="Pfam" id="PF00753">
    <property type="entry name" value="Lactamase_B"/>
    <property type="match status" value="1"/>
</dbReference>
<accession>A0A7W8XXM4</accession>
<protein>
    <submittedName>
        <fullName evidence="2">Glyoxylase-like metal-dependent hydrolase (Beta-lactamase superfamily II)</fullName>
    </submittedName>
</protein>
<dbReference type="PANTHER" id="PTHR42951:SF14">
    <property type="entry name" value="METALLO-BETA-LACTAMASE SUPERFAMILY PROTEIN"/>
    <property type="match status" value="1"/>
</dbReference>
<gene>
    <name evidence="2" type="ORF">GGD50_005912</name>
</gene>
<organism evidence="2 3">
    <name type="scientific">Rhizobium paranaense</name>
    <dbReference type="NCBI Taxonomy" id="1650438"/>
    <lineage>
        <taxon>Bacteria</taxon>
        <taxon>Pseudomonadati</taxon>
        <taxon>Pseudomonadota</taxon>
        <taxon>Alphaproteobacteria</taxon>
        <taxon>Hyphomicrobiales</taxon>
        <taxon>Rhizobiaceae</taxon>
        <taxon>Rhizobium/Agrobacterium group</taxon>
        <taxon>Rhizobium</taxon>
    </lineage>
</organism>
<keyword evidence="2" id="KW-0378">Hydrolase</keyword>
<dbReference type="EMBL" id="JACHBI010000018">
    <property type="protein sequence ID" value="MBB5577260.1"/>
    <property type="molecule type" value="Genomic_DNA"/>
</dbReference>
<dbReference type="CDD" id="cd07739">
    <property type="entry name" value="metallo-hydrolase-like_MBL-fold"/>
    <property type="match status" value="1"/>
</dbReference>
<dbReference type="Proteomes" id="UP000549882">
    <property type="component" value="Unassembled WGS sequence"/>
</dbReference>
<dbReference type="InterPro" id="IPR006311">
    <property type="entry name" value="TAT_signal"/>
</dbReference>
<dbReference type="InterPro" id="IPR001279">
    <property type="entry name" value="Metallo-B-lactamas"/>
</dbReference>
<keyword evidence="3" id="KW-1185">Reference proteome</keyword>
<name>A0A7W8XXM4_9HYPH</name>
<dbReference type="SUPFAM" id="SSF56281">
    <property type="entry name" value="Metallo-hydrolase/oxidoreductase"/>
    <property type="match status" value="1"/>
</dbReference>
<sequence>MFTRRDALKLSLAAGAVSIVPLVASRAASSKLKWQYFQAPETGFRRTPVLLTGKKEAILIDGGFTLSDGRAVADAIKSTGKHLSTIYVSCNDPDYYFSLRPIAESFPDAKVIAKPVTVAAIHANVEGKLATWGPQLKENGPQKLADVVIPAASDLKALELDGEKIEIVEVPDMHDRRYLWVPSLKAVFGGVLVSSGIHVWVADEATPEKRQAWIKALDDLATRKPKIVIPAHQTEGAPQGLDAVKFTRDYLVAFHEEEVKAKDSAALIAAMTKRYPDLADIGSLELGAKVAKAEMKWG</sequence>
<evidence type="ECO:0000259" key="1">
    <source>
        <dbReference type="SMART" id="SM00849"/>
    </source>
</evidence>
<dbReference type="SMART" id="SM00849">
    <property type="entry name" value="Lactamase_B"/>
    <property type="match status" value="1"/>
</dbReference>
<reference evidence="2 3" key="1">
    <citation type="submission" date="2020-08" db="EMBL/GenBank/DDBJ databases">
        <title>Genomic Encyclopedia of Type Strains, Phase IV (KMG-V): Genome sequencing to study the core and pangenomes of soil and plant-associated prokaryotes.</title>
        <authorList>
            <person name="Whitman W."/>
        </authorList>
    </citation>
    <scope>NUCLEOTIDE SEQUENCE [LARGE SCALE GENOMIC DNA]</scope>
    <source>
        <strain evidence="2 3">SEMIA 4064</strain>
    </source>
</reference>
<evidence type="ECO:0000313" key="2">
    <source>
        <dbReference type="EMBL" id="MBB5577260.1"/>
    </source>
</evidence>
<dbReference type="InterPro" id="IPR050855">
    <property type="entry name" value="NDM-1-like"/>
</dbReference>
<dbReference type="PROSITE" id="PS51318">
    <property type="entry name" value="TAT"/>
    <property type="match status" value="1"/>
</dbReference>
<feature type="domain" description="Metallo-beta-lactamase" evidence="1">
    <location>
        <begin position="45"/>
        <end position="232"/>
    </location>
</feature>
<dbReference type="PANTHER" id="PTHR42951">
    <property type="entry name" value="METALLO-BETA-LACTAMASE DOMAIN-CONTAINING"/>
    <property type="match status" value="1"/>
</dbReference>
<dbReference type="Gene3D" id="3.60.15.10">
    <property type="entry name" value="Ribonuclease Z/Hydroxyacylglutathione hydrolase-like"/>
    <property type="match status" value="1"/>
</dbReference>